<dbReference type="Proteomes" id="UP000609879">
    <property type="component" value="Unassembled WGS sequence"/>
</dbReference>
<dbReference type="Pfam" id="PF03992">
    <property type="entry name" value="ABM"/>
    <property type="match status" value="1"/>
</dbReference>
<dbReference type="SUPFAM" id="SSF54909">
    <property type="entry name" value="Dimeric alpha+beta barrel"/>
    <property type="match status" value="1"/>
</dbReference>
<dbReference type="InterPro" id="IPR011008">
    <property type="entry name" value="Dimeric_a/b-barrel"/>
</dbReference>
<name>A0ABQ3XWR9_9ACTN</name>
<feature type="domain" description="ABM" evidence="1">
    <location>
        <begin position="3"/>
        <end position="66"/>
    </location>
</feature>
<sequence>MTIFVRARFEARAGRRADFEEIVLALTARAAEEAGTLSYRWFAPDHGGYLVIEQYADTAAALAHNERSADLLARVEDSAEMVFAELYGTLGPELLAWVAAHPQVTAYPDFTGRAGSTTAQG</sequence>
<protein>
    <recommendedName>
        <fullName evidence="1">ABM domain-containing protein</fullName>
    </recommendedName>
</protein>
<keyword evidence="3" id="KW-1185">Reference proteome</keyword>
<reference evidence="2 3" key="1">
    <citation type="submission" date="2021-01" db="EMBL/GenBank/DDBJ databases">
        <title>Whole genome shotgun sequence of Actinoplanes deccanensis NBRC 13994.</title>
        <authorList>
            <person name="Komaki H."/>
            <person name="Tamura T."/>
        </authorList>
    </citation>
    <scope>NUCLEOTIDE SEQUENCE [LARGE SCALE GENOMIC DNA]</scope>
    <source>
        <strain evidence="2 3">NBRC 13994</strain>
    </source>
</reference>
<evidence type="ECO:0000259" key="1">
    <source>
        <dbReference type="Pfam" id="PF03992"/>
    </source>
</evidence>
<dbReference type="Gene3D" id="3.30.70.100">
    <property type="match status" value="1"/>
</dbReference>
<organism evidence="2 3">
    <name type="scientific">Paractinoplanes deccanensis</name>
    <dbReference type="NCBI Taxonomy" id="113561"/>
    <lineage>
        <taxon>Bacteria</taxon>
        <taxon>Bacillati</taxon>
        <taxon>Actinomycetota</taxon>
        <taxon>Actinomycetes</taxon>
        <taxon>Micromonosporales</taxon>
        <taxon>Micromonosporaceae</taxon>
        <taxon>Paractinoplanes</taxon>
    </lineage>
</organism>
<comment type="caution">
    <text evidence="2">The sequence shown here is derived from an EMBL/GenBank/DDBJ whole genome shotgun (WGS) entry which is preliminary data.</text>
</comment>
<dbReference type="RefSeq" id="WP_203760154.1">
    <property type="nucleotide sequence ID" value="NZ_BAAABO010000025.1"/>
</dbReference>
<evidence type="ECO:0000313" key="2">
    <source>
        <dbReference type="EMBL" id="GID72190.1"/>
    </source>
</evidence>
<gene>
    <name evidence="2" type="ORF">Ade02nite_08310</name>
</gene>
<dbReference type="InterPro" id="IPR007138">
    <property type="entry name" value="ABM_dom"/>
</dbReference>
<proteinExistence type="predicted"/>
<accession>A0ABQ3XWR9</accession>
<dbReference type="EMBL" id="BOMI01000013">
    <property type="protein sequence ID" value="GID72190.1"/>
    <property type="molecule type" value="Genomic_DNA"/>
</dbReference>
<evidence type="ECO:0000313" key="3">
    <source>
        <dbReference type="Proteomes" id="UP000609879"/>
    </source>
</evidence>